<dbReference type="InterPro" id="IPR036165">
    <property type="entry name" value="YefM-like_sf"/>
</dbReference>
<dbReference type="SUPFAM" id="SSF143120">
    <property type="entry name" value="YefM-like"/>
    <property type="match status" value="1"/>
</dbReference>
<comment type="caution">
    <text evidence="3">The sequence shown here is derived from an EMBL/GenBank/DDBJ whole genome shotgun (WGS) entry which is preliminary data.</text>
</comment>
<dbReference type="Gene3D" id="3.40.1620.10">
    <property type="entry name" value="YefM-like domain"/>
    <property type="match status" value="1"/>
</dbReference>
<dbReference type="InterPro" id="IPR051416">
    <property type="entry name" value="phD-YefM_TA_antitoxins"/>
</dbReference>
<organism evidence="3 4">
    <name type="scientific">Cupriavidus agavae</name>
    <dbReference type="NCBI Taxonomy" id="1001822"/>
    <lineage>
        <taxon>Bacteria</taxon>
        <taxon>Pseudomonadati</taxon>
        <taxon>Pseudomonadota</taxon>
        <taxon>Betaproteobacteria</taxon>
        <taxon>Burkholderiales</taxon>
        <taxon>Burkholderiaceae</taxon>
        <taxon>Cupriavidus</taxon>
    </lineage>
</organism>
<name>A0A4Q7S923_9BURK</name>
<dbReference type="EMBL" id="SGXM01000001">
    <property type="protein sequence ID" value="RZT42280.1"/>
    <property type="molecule type" value="Genomic_DNA"/>
</dbReference>
<protein>
    <recommendedName>
        <fullName evidence="2">Antitoxin</fullName>
    </recommendedName>
</protein>
<dbReference type="InterPro" id="IPR006442">
    <property type="entry name" value="Antitoxin_Phd/YefM"/>
</dbReference>
<dbReference type="PANTHER" id="PTHR35377">
    <property type="entry name" value="ANTITOXIN VAPB49-RELATED-RELATED"/>
    <property type="match status" value="1"/>
</dbReference>
<sequence>MQTVNIHEAKTNLSRLIEAVAEGQEVVIAKAGKPMVRMVPFATPQTPRRLGGLKGKMRIADDFDAPLPDDLLAAFEGR</sequence>
<reference evidence="3 4" key="1">
    <citation type="journal article" date="2015" name="Stand. Genomic Sci.">
        <title>Genomic Encyclopedia of Bacterial and Archaeal Type Strains, Phase III: the genomes of soil and plant-associated and newly described type strains.</title>
        <authorList>
            <person name="Whitman W.B."/>
            <person name="Woyke T."/>
            <person name="Klenk H.P."/>
            <person name="Zhou Y."/>
            <person name="Lilburn T.G."/>
            <person name="Beck B.J."/>
            <person name="De Vos P."/>
            <person name="Vandamme P."/>
            <person name="Eisen J.A."/>
            <person name="Garrity G."/>
            <person name="Hugenholtz P."/>
            <person name="Kyrpides N.C."/>
        </authorList>
    </citation>
    <scope>NUCLEOTIDE SEQUENCE [LARGE SCALE GENOMIC DNA]</scope>
    <source>
        <strain evidence="3 4">ASC-9842</strain>
    </source>
</reference>
<dbReference type="NCBIfam" id="TIGR01552">
    <property type="entry name" value="phd_fam"/>
    <property type="match status" value="1"/>
</dbReference>
<evidence type="ECO:0000313" key="4">
    <source>
        <dbReference type="Proteomes" id="UP000291078"/>
    </source>
</evidence>
<keyword evidence="4" id="KW-1185">Reference proteome</keyword>
<dbReference type="Proteomes" id="UP000291078">
    <property type="component" value="Unassembled WGS sequence"/>
</dbReference>
<dbReference type="Pfam" id="PF02604">
    <property type="entry name" value="PhdYeFM_antitox"/>
    <property type="match status" value="1"/>
</dbReference>
<evidence type="ECO:0000256" key="1">
    <source>
        <dbReference type="ARBA" id="ARBA00009981"/>
    </source>
</evidence>
<accession>A0A4Q7S923</accession>
<dbReference type="PANTHER" id="PTHR35377:SF4">
    <property type="entry name" value="PREVENT-HOST-DEATH FAMILY PROTEIN"/>
    <property type="match status" value="1"/>
</dbReference>
<evidence type="ECO:0000256" key="2">
    <source>
        <dbReference type="RuleBase" id="RU362080"/>
    </source>
</evidence>
<gene>
    <name evidence="3" type="ORF">EV147_1308</name>
</gene>
<dbReference type="AlphaFoldDB" id="A0A4Q7S923"/>
<dbReference type="RefSeq" id="WP_130390263.1">
    <property type="nucleotide sequence ID" value="NZ_SGXM01000001.1"/>
</dbReference>
<comment type="similarity">
    <text evidence="1 2">Belongs to the phD/YefM antitoxin family.</text>
</comment>
<dbReference type="OrthoDB" id="9800503at2"/>
<proteinExistence type="inferred from homology"/>
<comment type="function">
    <text evidence="2">Antitoxin component of a type II toxin-antitoxin (TA) system.</text>
</comment>
<evidence type="ECO:0000313" key="3">
    <source>
        <dbReference type="EMBL" id="RZT42280.1"/>
    </source>
</evidence>